<dbReference type="Gene3D" id="3.40.605.10">
    <property type="entry name" value="Aldehyde Dehydrogenase, Chain A, domain 1"/>
    <property type="match status" value="1"/>
</dbReference>
<evidence type="ECO:0000256" key="1">
    <source>
        <dbReference type="ARBA" id="ARBA00009986"/>
    </source>
</evidence>
<dbReference type="STRING" id="1459636.NTE_01166"/>
<reference evidence="5 6" key="1">
    <citation type="journal article" date="2014" name="PLoS ONE">
        <title>Genome Sequence of Candidatus Nitrososphaera evergladensis from Group I.1b Enriched from Everglades Soil Reveals Novel Genomic Features of the Ammonia-Oxidizing Archaea.</title>
        <authorList>
            <person name="Zhalnina K.V."/>
            <person name="Dias R."/>
            <person name="Leonard M.T."/>
            <person name="Dorr de Quadros P."/>
            <person name="Camargo F.A."/>
            <person name="Drew J.C."/>
            <person name="Farmerie W.G."/>
            <person name="Daroub S.H."/>
            <person name="Triplett E.W."/>
        </authorList>
    </citation>
    <scope>NUCLEOTIDE SEQUENCE [LARGE SCALE GENOMIC DNA]</scope>
    <source>
        <strain evidence="5 6">SR1</strain>
    </source>
</reference>
<dbReference type="HOGENOM" id="CLU_005391_1_0_2"/>
<dbReference type="PANTHER" id="PTHR43217:SF1">
    <property type="entry name" value="SUCCINATE SEMIALDEHYDE DEHYDROGENASE [NAD(P)+] SAD"/>
    <property type="match status" value="1"/>
</dbReference>
<dbReference type="SUPFAM" id="SSF53720">
    <property type="entry name" value="ALDH-like"/>
    <property type="match status" value="1"/>
</dbReference>
<keyword evidence="6" id="KW-1185">Reference proteome</keyword>
<dbReference type="InterPro" id="IPR015590">
    <property type="entry name" value="Aldehyde_DH_dom"/>
</dbReference>
<dbReference type="Proteomes" id="UP000028194">
    <property type="component" value="Chromosome"/>
</dbReference>
<sequence>MGMTAEANKPVAAVVKTINPSNGEVLAEYERMSKETISKITKKSKDAFLEWRKDVHKRSEVLHQFAADFRKNKEKLARTATGEMGKPIKESRSEVEKCAWVMDFYGYNGGIFINPESVNTDANKSAIKFEPLGVIGSIMPFNFPYWQALRFASACLMAGNTVVLKPASATLQCGIEIEKTFQRIGAPEGVFQTLTGDSGVAEELIDSDVNGVTFTGSVEVGAKVGQRAVSQLKKSVLELGGSDPFIVCEDADIEKASTGAVKGRFINCGQSCIATKRFFVTRKVADEFVEKFVQKTEKLKVGDPLSDGTDIGPLASSKGLQNIDGVIKEAVRDGAEVLTGGEQIGEKGYFYRPTLLKNVTSSMRVSREETFGPVAPITIVEDEMEAVRLANDSEFGLGASIWTQDLAKAERLSNLVEAGMVTVNNVVVSDPRVPFGGIKKSGFGRELSRYGMLEFVNVKSVRFYDQLLVNHHVE</sequence>
<evidence type="ECO:0000256" key="2">
    <source>
        <dbReference type="ARBA" id="ARBA00022857"/>
    </source>
</evidence>
<dbReference type="InterPro" id="IPR016160">
    <property type="entry name" value="Ald_DH_CS_CYS"/>
</dbReference>
<accession>A0A075MVF4</accession>
<dbReference type="InterPro" id="IPR047110">
    <property type="entry name" value="GABD/Sad-like"/>
</dbReference>
<dbReference type="FunFam" id="3.40.309.10:FF:000010">
    <property type="entry name" value="Gamma-aminobutyraldehyde dehydrogenase"/>
    <property type="match status" value="1"/>
</dbReference>
<dbReference type="InterPro" id="IPR016162">
    <property type="entry name" value="Ald_DH_N"/>
</dbReference>
<dbReference type="PROSITE" id="PS00070">
    <property type="entry name" value="ALDEHYDE_DEHYDR_CYS"/>
    <property type="match status" value="1"/>
</dbReference>
<dbReference type="eggNOG" id="arCOG01252">
    <property type="taxonomic scope" value="Archaea"/>
</dbReference>
<gene>
    <name evidence="5" type="ORF">NTE_01166</name>
</gene>
<comment type="similarity">
    <text evidence="1">Belongs to the aldehyde dehydrogenase family.</text>
</comment>
<dbReference type="AlphaFoldDB" id="A0A075MVF4"/>
<organism evidence="5 6">
    <name type="scientific">Candidatus Nitrososphaera evergladensis SR1</name>
    <dbReference type="NCBI Taxonomy" id="1459636"/>
    <lineage>
        <taxon>Archaea</taxon>
        <taxon>Nitrososphaerota</taxon>
        <taxon>Nitrososphaeria</taxon>
        <taxon>Nitrososphaerales</taxon>
        <taxon>Nitrososphaeraceae</taxon>
        <taxon>Nitrososphaera</taxon>
    </lineage>
</organism>
<evidence type="ECO:0000313" key="6">
    <source>
        <dbReference type="Proteomes" id="UP000028194"/>
    </source>
</evidence>
<keyword evidence="2" id="KW-0521">NADP</keyword>
<name>A0A075MVF4_9ARCH</name>
<dbReference type="KEGG" id="nev:NTE_01166"/>
<feature type="domain" description="Aldehyde dehydrogenase" evidence="4">
    <location>
        <begin position="15"/>
        <end position="461"/>
    </location>
</feature>
<keyword evidence="3 5" id="KW-0560">Oxidoreductase</keyword>
<dbReference type="InterPro" id="IPR016163">
    <property type="entry name" value="Ald_DH_C"/>
</dbReference>
<evidence type="ECO:0000259" key="4">
    <source>
        <dbReference type="Pfam" id="PF00171"/>
    </source>
</evidence>
<dbReference type="PANTHER" id="PTHR43217">
    <property type="entry name" value="SUCCINATE SEMIALDEHYDE DEHYDROGENASE [NAD(P)+] SAD"/>
    <property type="match status" value="1"/>
</dbReference>
<dbReference type="Gene3D" id="3.40.309.10">
    <property type="entry name" value="Aldehyde Dehydrogenase, Chain A, domain 2"/>
    <property type="match status" value="1"/>
</dbReference>
<evidence type="ECO:0000313" key="5">
    <source>
        <dbReference type="EMBL" id="AIF83239.1"/>
    </source>
</evidence>
<dbReference type="InterPro" id="IPR044148">
    <property type="entry name" value="ALDH_GabD1-like"/>
</dbReference>
<dbReference type="InterPro" id="IPR016161">
    <property type="entry name" value="Ald_DH/histidinol_DH"/>
</dbReference>
<proteinExistence type="inferred from homology"/>
<dbReference type="GO" id="GO:0004777">
    <property type="term" value="F:succinate-semialdehyde dehydrogenase (NAD+) activity"/>
    <property type="evidence" value="ECO:0007669"/>
    <property type="project" value="TreeGrafter"/>
</dbReference>
<dbReference type="Pfam" id="PF00171">
    <property type="entry name" value="Aldedh"/>
    <property type="match status" value="1"/>
</dbReference>
<protein>
    <submittedName>
        <fullName evidence="5">NAD-dependent aldehyde dehydrogenase</fullName>
        <ecNumber evidence="5">1.2.1.16</ecNumber>
    </submittedName>
</protein>
<dbReference type="EMBL" id="CP007174">
    <property type="protein sequence ID" value="AIF83239.1"/>
    <property type="molecule type" value="Genomic_DNA"/>
</dbReference>
<dbReference type="EC" id="1.2.1.16" evidence="5"/>
<evidence type="ECO:0000256" key="3">
    <source>
        <dbReference type="ARBA" id="ARBA00023002"/>
    </source>
</evidence>
<dbReference type="GO" id="GO:0004030">
    <property type="term" value="F:aldehyde dehydrogenase [NAD(P)+] activity"/>
    <property type="evidence" value="ECO:0007669"/>
    <property type="project" value="InterPro"/>
</dbReference>
<dbReference type="CDD" id="cd07100">
    <property type="entry name" value="ALDH_SSADH1_GabD1"/>
    <property type="match status" value="1"/>
</dbReference>